<proteinExistence type="inferred from homology"/>
<gene>
    <name evidence="5" type="ORF">R5R35_001581</name>
</gene>
<sequence>MPKHKMITKSCPKCGLQMPVACKTCPCGHAFITGRRSGSSSDKDEGIPKRRRTERVKREKPNYYDSLEYDKQMKKLQKKRNRSSTEEHTEQADDDRHRLKKKRKRSVKSDREPEEDNIMSNLSPEKGYKCSLILSEINRKMCVTSWRV</sequence>
<evidence type="ECO:0000256" key="3">
    <source>
        <dbReference type="SAM" id="MobiDB-lite"/>
    </source>
</evidence>
<accession>A0AAN9ZID5</accession>
<feature type="compositionally biased region" description="Basic and acidic residues" evidence="3">
    <location>
        <begin position="83"/>
        <end position="97"/>
    </location>
</feature>
<dbReference type="PANTHER" id="PTHR31101">
    <property type="entry name" value="UPF0547 PROTEIN C16ORF87"/>
    <property type="match status" value="1"/>
</dbReference>
<dbReference type="InterPro" id="IPR040246">
    <property type="entry name" value="C16orf87-like"/>
</dbReference>
<dbReference type="InterPro" id="IPR018886">
    <property type="entry name" value="UPF0547"/>
</dbReference>
<evidence type="ECO:0000256" key="2">
    <source>
        <dbReference type="ARBA" id="ARBA00023054"/>
    </source>
</evidence>
<evidence type="ECO:0000259" key="4">
    <source>
        <dbReference type="Pfam" id="PF10571"/>
    </source>
</evidence>
<dbReference type="EMBL" id="JAZDUA010000002">
    <property type="protein sequence ID" value="KAK7874497.1"/>
    <property type="molecule type" value="Genomic_DNA"/>
</dbReference>
<name>A0AAN9ZID5_9ORTH</name>
<feature type="domain" description="UPF0547" evidence="4">
    <location>
        <begin position="9"/>
        <end position="32"/>
    </location>
</feature>
<protein>
    <recommendedName>
        <fullName evidence="4">UPF0547 domain-containing protein</fullName>
    </recommendedName>
</protein>
<keyword evidence="6" id="KW-1185">Reference proteome</keyword>
<dbReference type="AlphaFoldDB" id="A0AAN9ZID5"/>
<dbReference type="Proteomes" id="UP001378592">
    <property type="component" value="Unassembled WGS sequence"/>
</dbReference>
<evidence type="ECO:0000256" key="1">
    <source>
        <dbReference type="ARBA" id="ARBA00008336"/>
    </source>
</evidence>
<feature type="compositionally biased region" description="Basic and acidic residues" evidence="3">
    <location>
        <begin position="56"/>
        <end position="73"/>
    </location>
</feature>
<evidence type="ECO:0000313" key="6">
    <source>
        <dbReference type="Proteomes" id="UP001378592"/>
    </source>
</evidence>
<comment type="caution">
    <text evidence="5">The sequence shown here is derived from an EMBL/GenBank/DDBJ whole genome shotgun (WGS) entry which is preliminary data.</text>
</comment>
<comment type="similarity">
    <text evidence="1">Belongs to the UPF0547 family.</text>
</comment>
<feature type="region of interest" description="Disordered" evidence="3">
    <location>
        <begin position="31"/>
        <end position="123"/>
    </location>
</feature>
<evidence type="ECO:0000313" key="5">
    <source>
        <dbReference type="EMBL" id="KAK7874497.1"/>
    </source>
</evidence>
<organism evidence="5 6">
    <name type="scientific">Gryllus longicercus</name>
    <dbReference type="NCBI Taxonomy" id="2509291"/>
    <lineage>
        <taxon>Eukaryota</taxon>
        <taxon>Metazoa</taxon>
        <taxon>Ecdysozoa</taxon>
        <taxon>Arthropoda</taxon>
        <taxon>Hexapoda</taxon>
        <taxon>Insecta</taxon>
        <taxon>Pterygota</taxon>
        <taxon>Neoptera</taxon>
        <taxon>Polyneoptera</taxon>
        <taxon>Orthoptera</taxon>
        <taxon>Ensifera</taxon>
        <taxon>Gryllidea</taxon>
        <taxon>Grylloidea</taxon>
        <taxon>Gryllidae</taxon>
        <taxon>Gryllinae</taxon>
        <taxon>Gryllus</taxon>
    </lineage>
</organism>
<dbReference type="Pfam" id="PF10571">
    <property type="entry name" value="UPF0547"/>
    <property type="match status" value="1"/>
</dbReference>
<reference evidence="5 6" key="1">
    <citation type="submission" date="2024-03" db="EMBL/GenBank/DDBJ databases">
        <title>The genome assembly and annotation of the cricket Gryllus longicercus Weissman &amp; Gray.</title>
        <authorList>
            <person name="Szrajer S."/>
            <person name="Gray D."/>
            <person name="Ylla G."/>
        </authorList>
    </citation>
    <scope>NUCLEOTIDE SEQUENCE [LARGE SCALE GENOMIC DNA]</scope>
    <source>
        <strain evidence="5">DAG 2021-001</strain>
        <tissue evidence="5">Whole body minus gut</tissue>
    </source>
</reference>
<keyword evidence="2" id="KW-0175">Coiled coil</keyword>